<dbReference type="PANTHER" id="PTHR42922:SF1">
    <property type="entry name" value="PHOSPHATE TRANSPORT SYSTEM PERMEASE PROTEIN PSTA"/>
    <property type="match status" value="1"/>
</dbReference>
<feature type="transmembrane region" description="Helical" evidence="9">
    <location>
        <begin position="105"/>
        <end position="126"/>
    </location>
</feature>
<dbReference type="InterPro" id="IPR035906">
    <property type="entry name" value="MetI-like_sf"/>
</dbReference>
<gene>
    <name evidence="11" type="primary">pstA</name>
    <name evidence="11" type="ORF">ACFSB2_25060</name>
</gene>
<sequence>MITARRKRRKWRAYIGWSVAWLATALVLFALFDLVGTVLLKGLISFRWSMLTTVTQGIAGGLQNAILGTFELVVISTVIAAPLGILGGVYVAEFAHRRTANVIRFFSEVLSGVPSIVIGYFAYLLMVLRWGWGFSALAGGIALTVIMLPYILRTTESSLAQVQIAQREGAWALGMTKYQAISRVIWRPAAGGIATGVLLAVAIGMGETAPLLYTAGWSSLNPSWQLTGHQVGYLTYVIWDYIDQPYPAAHALAYSAAFVLLVIILFVHLLVRLVVNRSAMLGKR</sequence>
<dbReference type="PANTHER" id="PTHR42922">
    <property type="entry name" value="PHOSPHATE TRANSPORT SYSTEM PERMEASE PROTEIN PSTA"/>
    <property type="match status" value="1"/>
</dbReference>
<keyword evidence="5" id="KW-0592">Phosphate transport</keyword>
<comment type="similarity">
    <text evidence="2 9">Belongs to the binding-protein-dependent transport system permease family. CysTW subfamily.</text>
</comment>
<dbReference type="NCBIfam" id="TIGR00974">
    <property type="entry name" value="3a0107s02c"/>
    <property type="match status" value="1"/>
</dbReference>
<protein>
    <recommendedName>
        <fullName evidence="9">Phosphate transport system permease protein PstA</fullName>
    </recommendedName>
</protein>
<feature type="transmembrane region" description="Helical" evidence="9">
    <location>
        <begin position="12"/>
        <end position="32"/>
    </location>
</feature>
<evidence type="ECO:0000256" key="4">
    <source>
        <dbReference type="ARBA" id="ARBA00022475"/>
    </source>
</evidence>
<evidence type="ECO:0000256" key="1">
    <source>
        <dbReference type="ARBA" id="ARBA00004651"/>
    </source>
</evidence>
<dbReference type="CDD" id="cd06261">
    <property type="entry name" value="TM_PBP2"/>
    <property type="match status" value="1"/>
</dbReference>
<evidence type="ECO:0000256" key="2">
    <source>
        <dbReference type="ARBA" id="ARBA00007069"/>
    </source>
</evidence>
<evidence type="ECO:0000256" key="7">
    <source>
        <dbReference type="ARBA" id="ARBA00022989"/>
    </source>
</evidence>
<feature type="transmembrane region" description="Helical" evidence="9">
    <location>
        <begin position="72"/>
        <end position="93"/>
    </location>
</feature>
<keyword evidence="12" id="KW-1185">Reference proteome</keyword>
<evidence type="ECO:0000256" key="9">
    <source>
        <dbReference type="RuleBase" id="RU363043"/>
    </source>
</evidence>
<dbReference type="RefSeq" id="WP_377945873.1">
    <property type="nucleotide sequence ID" value="NZ_JBHUCX010000099.1"/>
</dbReference>
<reference evidence="12" key="1">
    <citation type="journal article" date="2019" name="Int. J. Syst. Evol. Microbiol.">
        <title>The Global Catalogue of Microorganisms (GCM) 10K type strain sequencing project: providing services to taxonomists for standard genome sequencing and annotation.</title>
        <authorList>
            <consortium name="The Broad Institute Genomics Platform"/>
            <consortium name="The Broad Institute Genome Sequencing Center for Infectious Disease"/>
            <person name="Wu L."/>
            <person name="Ma J."/>
        </authorList>
    </citation>
    <scope>NUCLEOTIDE SEQUENCE [LARGE SCALE GENOMIC DNA]</scope>
    <source>
        <strain evidence="12">CGMCC 1.12286</strain>
    </source>
</reference>
<evidence type="ECO:0000256" key="6">
    <source>
        <dbReference type="ARBA" id="ARBA00022692"/>
    </source>
</evidence>
<evidence type="ECO:0000256" key="5">
    <source>
        <dbReference type="ARBA" id="ARBA00022592"/>
    </source>
</evidence>
<keyword evidence="8 9" id="KW-0472">Membrane</keyword>
<dbReference type="InterPro" id="IPR051408">
    <property type="entry name" value="Phosphate_transprt_permease"/>
</dbReference>
<comment type="caution">
    <text evidence="11">The sequence shown here is derived from an EMBL/GenBank/DDBJ whole genome shotgun (WGS) entry which is preliminary data.</text>
</comment>
<feature type="transmembrane region" description="Helical" evidence="9">
    <location>
        <begin position="184"/>
        <end position="205"/>
    </location>
</feature>
<feature type="domain" description="ABC transmembrane type-1" evidence="10">
    <location>
        <begin position="66"/>
        <end position="271"/>
    </location>
</feature>
<dbReference type="EMBL" id="JBHUCX010000099">
    <property type="protein sequence ID" value="MFD1677940.1"/>
    <property type="molecule type" value="Genomic_DNA"/>
</dbReference>
<keyword evidence="6 9" id="KW-0812">Transmembrane</keyword>
<dbReference type="Pfam" id="PF00528">
    <property type="entry name" value="BPD_transp_1"/>
    <property type="match status" value="1"/>
</dbReference>
<evidence type="ECO:0000259" key="10">
    <source>
        <dbReference type="PROSITE" id="PS50928"/>
    </source>
</evidence>
<dbReference type="InterPro" id="IPR000515">
    <property type="entry name" value="MetI-like"/>
</dbReference>
<evidence type="ECO:0000313" key="12">
    <source>
        <dbReference type="Proteomes" id="UP001597079"/>
    </source>
</evidence>
<keyword evidence="4 9" id="KW-1003">Cell membrane</keyword>
<name>A0ABW4JQ46_9BACL</name>
<feature type="transmembrane region" description="Helical" evidence="9">
    <location>
        <begin position="251"/>
        <end position="275"/>
    </location>
</feature>
<keyword evidence="7 9" id="KW-1133">Transmembrane helix</keyword>
<evidence type="ECO:0000313" key="11">
    <source>
        <dbReference type="EMBL" id="MFD1677940.1"/>
    </source>
</evidence>
<comment type="subcellular location">
    <subcellularLocation>
        <location evidence="1 9">Cell membrane</location>
        <topology evidence="1 9">Multi-pass membrane protein</topology>
    </subcellularLocation>
</comment>
<proteinExistence type="inferred from homology"/>
<keyword evidence="3" id="KW-0813">Transport</keyword>
<dbReference type="InterPro" id="IPR005672">
    <property type="entry name" value="Phosphate_PstA"/>
</dbReference>
<dbReference type="PROSITE" id="PS50928">
    <property type="entry name" value="ABC_TM1"/>
    <property type="match status" value="1"/>
</dbReference>
<evidence type="ECO:0000256" key="8">
    <source>
        <dbReference type="ARBA" id="ARBA00023136"/>
    </source>
</evidence>
<dbReference type="Gene3D" id="1.10.3720.10">
    <property type="entry name" value="MetI-like"/>
    <property type="match status" value="1"/>
</dbReference>
<dbReference type="Proteomes" id="UP001597079">
    <property type="component" value="Unassembled WGS sequence"/>
</dbReference>
<dbReference type="SUPFAM" id="SSF161098">
    <property type="entry name" value="MetI-like"/>
    <property type="match status" value="1"/>
</dbReference>
<feature type="transmembrane region" description="Helical" evidence="9">
    <location>
        <begin position="132"/>
        <end position="152"/>
    </location>
</feature>
<evidence type="ECO:0000256" key="3">
    <source>
        <dbReference type="ARBA" id="ARBA00022448"/>
    </source>
</evidence>
<accession>A0ABW4JQ46</accession>
<organism evidence="11 12">
    <name type="scientific">Alicyclobacillus fodiniaquatilis</name>
    <dbReference type="NCBI Taxonomy" id="1661150"/>
    <lineage>
        <taxon>Bacteria</taxon>
        <taxon>Bacillati</taxon>
        <taxon>Bacillota</taxon>
        <taxon>Bacilli</taxon>
        <taxon>Bacillales</taxon>
        <taxon>Alicyclobacillaceae</taxon>
        <taxon>Alicyclobacillus</taxon>
    </lineage>
</organism>